<dbReference type="EMBL" id="NOII01000002">
    <property type="protein sequence ID" value="OYD57888.1"/>
    <property type="molecule type" value="Genomic_DNA"/>
</dbReference>
<dbReference type="Proteomes" id="UP000215059">
    <property type="component" value="Unassembled WGS sequence"/>
</dbReference>
<dbReference type="AlphaFoldDB" id="A0A235F9E3"/>
<proteinExistence type="predicted"/>
<dbReference type="RefSeq" id="WP_094251921.1">
    <property type="nucleotide sequence ID" value="NZ_JBHLXL010000001.1"/>
</dbReference>
<accession>A0A235F9E3</accession>
<organism evidence="1 2">
    <name type="scientific">Fictibacillus aquaticus</name>
    <dbReference type="NCBI Taxonomy" id="2021314"/>
    <lineage>
        <taxon>Bacteria</taxon>
        <taxon>Bacillati</taxon>
        <taxon>Bacillota</taxon>
        <taxon>Bacilli</taxon>
        <taxon>Bacillales</taxon>
        <taxon>Fictibacillaceae</taxon>
        <taxon>Fictibacillus</taxon>
    </lineage>
</organism>
<gene>
    <name evidence="1" type="ORF">CGZ90_08280</name>
</gene>
<evidence type="ECO:0000313" key="1">
    <source>
        <dbReference type="EMBL" id="OYD57888.1"/>
    </source>
</evidence>
<reference evidence="1 2" key="1">
    <citation type="submission" date="2017-07" db="EMBL/GenBank/DDBJ databases">
        <title>Fictibacillus sp. nov. GDSW-R2A3 Genome sequencing and assembly.</title>
        <authorList>
            <person name="Mayilraj S."/>
        </authorList>
    </citation>
    <scope>NUCLEOTIDE SEQUENCE [LARGE SCALE GENOMIC DNA]</scope>
    <source>
        <strain evidence="1 2">GDSW-R2A3</strain>
    </source>
</reference>
<comment type="caution">
    <text evidence="1">The sequence shown here is derived from an EMBL/GenBank/DDBJ whole genome shotgun (WGS) entry which is preliminary data.</text>
</comment>
<sequence>MMTVKEVYAAAVKDKQPLLITAIEYLVKDRRAITFQDTSEKLKQLLDAQKNEEMIMHTRFTSYRRNVNMQQQIALAIDKAAGNVTLQSLKQQFPSATKEQLSRAIYNWLADQEIKQ</sequence>
<name>A0A235F9E3_9BACL</name>
<evidence type="ECO:0000313" key="2">
    <source>
        <dbReference type="Proteomes" id="UP000215059"/>
    </source>
</evidence>
<protein>
    <submittedName>
        <fullName evidence="1">Uncharacterized protein</fullName>
    </submittedName>
</protein>
<keyword evidence="2" id="KW-1185">Reference proteome</keyword>